<dbReference type="InterPro" id="IPR000629">
    <property type="entry name" value="RNA-helicase_DEAD-box_CS"/>
</dbReference>
<feature type="domain" description="Helicase ATP-binding" evidence="9">
    <location>
        <begin position="201"/>
        <end position="445"/>
    </location>
</feature>
<dbReference type="GO" id="GO:0005524">
    <property type="term" value="F:ATP binding"/>
    <property type="evidence" value="ECO:0007669"/>
    <property type="project" value="UniProtKB-UniRule"/>
</dbReference>
<dbReference type="GO" id="GO:0016787">
    <property type="term" value="F:hydrolase activity"/>
    <property type="evidence" value="ECO:0007669"/>
    <property type="project" value="UniProtKB-KW"/>
</dbReference>
<evidence type="ECO:0000256" key="4">
    <source>
        <dbReference type="ARBA" id="ARBA00022840"/>
    </source>
</evidence>
<dbReference type="Gene3D" id="3.40.50.300">
    <property type="entry name" value="P-loop containing nucleotide triphosphate hydrolases"/>
    <property type="match status" value="2"/>
</dbReference>
<proteinExistence type="inferred from homology"/>
<dbReference type="Pfam" id="PF00270">
    <property type="entry name" value="DEAD"/>
    <property type="match status" value="2"/>
</dbReference>
<dbReference type="CDD" id="cd18787">
    <property type="entry name" value="SF2_C_DEAD"/>
    <property type="match status" value="1"/>
</dbReference>
<keyword evidence="1 6" id="KW-0547">Nucleotide-binding</keyword>
<evidence type="ECO:0000256" key="1">
    <source>
        <dbReference type="ARBA" id="ARBA00022741"/>
    </source>
</evidence>
<comment type="similarity">
    <text evidence="6">Belongs to the DEAD box helicase family.</text>
</comment>
<comment type="domain">
    <text evidence="7">The Q motif is unique to and characteristic of the DEAD box family of RNA helicases and controls ATP binding and hydrolysis.</text>
</comment>
<dbReference type="PANTHER" id="PTHR24031">
    <property type="entry name" value="RNA HELICASE"/>
    <property type="match status" value="1"/>
</dbReference>
<feature type="compositionally biased region" description="Low complexity" evidence="8">
    <location>
        <begin position="524"/>
        <end position="536"/>
    </location>
</feature>
<reference evidence="11" key="1">
    <citation type="submission" date="2022-11" db="EMBL/GenBank/DDBJ databases">
        <title>Chromosomal genome sequence assembly and mating type (MAT) locus characterization of the leprose asexual lichenized fungus Lepraria neglecta (Nyl.) Erichsen.</title>
        <authorList>
            <person name="Allen J.L."/>
            <person name="Pfeffer B."/>
        </authorList>
    </citation>
    <scope>NUCLEOTIDE SEQUENCE</scope>
    <source>
        <strain evidence="11">Allen 5258</strain>
    </source>
</reference>
<dbReference type="InterPro" id="IPR027417">
    <property type="entry name" value="P-loop_NTPase"/>
</dbReference>
<comment type="catalytic activity">
    <reaction evidence="7">
        <text>ATP + H2O = ADP + phosphate + H(+)</text>
        <dbReference type="Rhea" id="RHEA:13065"/>
        <dbReference type="ChEBI" id="CHEBI:15377"/>
        <dbReference type="ChEBI" id="CHEBI:15378"/>
        <dbReference type="ChEBI" id="CHEBI:30616"/>
        <dbReference type="ChEBI" id="CHEBI:43474"/>
        <dbReference type="ChEBI" id="CHEBI:456216"/>
        <dbReference type="EC" id="3.6.4.13"/>
    </reaction>
</comment>
<evidence type="ECO:0000313" key="11">
    <source>
        <dbReference type="EMBL" id="KAK3178440.1"/>
    </source>
</evidence>
<dbReference type="InterPro" id="IPR014001">
    <property type="entry name" value="Helicase_ATP-bd"/>
</dbReference>
<dbReference type="InterPro" id="IPR011545">
    <property type="entry name" value="DEAD/DEAH_box_helicase_dom"/>
</dbReference>
<dbReference type="CDD" id="cd17956">
    <property type="entry name" value="DEADc_DDX51"/>
    <property type="match status" value="1"/>
</dbReference>
<dbReference type="SMART" id="SM00490">
    <property type="entry name" value="HELICc"/>
    <property type="match status" value="1"/>
</dbReference>
<accession>A0AAD9ZGQ2</accession>
<feature type="compositionally biased region" description="Polar residues" evidence="8">
    <location>
        <begin position="33"/>
        <end position="44"/>
    </location>
</feature>
<feature type="region of interest" description="Disordered" evidence="8">
    <location>
        <begin position="17"/>
        <end position="54"/>
    </location>
</feature>
<feature type="compositionally biased region" description="Basic and acidic residues" evidence="8">
    <location>
        <begin position="504"/>
        <end position="520"/>
    </location>
</feature>
<evidence type="ECO:0000256" key="5">
    <source>
        <dbReference type="ARBA" id="ARBA00022884"/>
    </source>
</evidence>
<organism evidence="11 12">
    <name type="scientific">Lepraria neglecta</name>
    <dbReference type="NCBI Taxonomy" id="209136"/>
    <lineage>
        <taxon>Eukaryota</taxon>
        <taxon>Fungi</taxon>
        <taxon>Dikarya</taxon>
        <taxon>Ascomycota</taxon>
        <taxon>Pezizomycotina</taxon>
        <taxon>Lecanoromycetes</taxon>
        <taxon>OSLEUM clade</taxon>
        <taxon>Lecanoromycetidae</taxon>
        <taxon>Lecanorales</taxon>
        <taxon>Lecanorineae</taxon>
        <taxon>Stereocaulaceae</taxon>
        <taxon>Lepraria</taxon>
    </lineage>
</organism>
<dbReference type="PROSITE" id="PS51194">
    <property type="entry name" value="HELICASE_CTER"/>
    <property type="match status" value="1"/>
</dbReference>
<dbReference type="GO" id="GO:0003724">
    <property type="term" value="F:RNA helicase activity"/>
    <property type="evidence" value="ECO:0007669"/>
    <property type="project" value="UniProtKB-EC"/>
</dbReference>
<feature type="domain" description="Helicase C-terminal" evidence="10">
    <location>
        <begin position="533"/>
        <end position="698"/>
    </location>
</feature>
<evidence type="ECO:0000256" key="2">
    <source>
        <dbReference type="ARBA" id="ARBA00022801"/>
    </source>
</evidence>
<dbReference type="InterPro" id="IPR001650">
    <property type="entry name" value="Helicase_C-like"/>
</dbReference>
<dbReference type="PROSITE" id="PS51192">
    <property type="entry name" value="HELICASE_ATP_BIND_1"/>
    <property type="match status" value="1"/>
</dbReference>
<feature type="region of interest" description="Disordered" evidence="8">
    <location>
        <begin position="504"/>
        <end position="557"/>
    </location>
</feature>
<evidence type="ECO:0000256" key="6">
    <source>
        <dbReference type="RuleBase" id="RU000492"/>
    </source>
</evidence>
<dbReference type="Pfam" id="PF00271">
    <property type="entry name" value="Helicase_C"/>
    <property type="match status" value="1"/>
</dbReference>
<keyword evidence="4 6" id="KW-0067">ATP-binding</keyword>
<dbReference type="AlphaFoldDB" id="A0AAD9ZGQ2"/>
<evidence type="ECO:0000313" key="12">
    <source>
        <dbReference type="Proteomes" id="UP001276659"/>
    </source>
</evidence>
<dbReference type="SMART" id="SM00487">
    <property type="entry name" value="DEXDc"/>
    <property type="match status" value="1"/>
</dbReference>
<evidence type="ECO:0000259" key="10">
    <source>
        <dbReference type="PROSITE" id="PS51194"/>
    </source>
</evidence>
<comment type="caution">
    <text evidence="11">The sequence shown here is derived from an EMBL/GenBank/DDBJ whole genome shotgun (WGS) entry which is preliminary data.</text>
</comment>
<dbReference type="PROSITE" id="PS00039">
    <property type="entry name" value="DEAD_ATP_HELICASE"/>
    <property type="match status" value="1"/>
</dbReference>
<keyword evidence="2 6" id="KW-0378">Hydrolase</keyword>
<evidence type="ECO:0000256" key="3">
    <source>
        <dbReference type="ARBA" id="ARBA00022806"/>
    </source>
</evidence>
<sequence>MSSQFYSRYIPPSPKVTVIVEKQRPSKKRKSTRSIATLPPSQEESPIPERSEQGIVVQAADQEASLPTEQQSIANEQVISLRSRHQAVLSKYEKAKKESAEKPRTTVAIEDEPIEAQDDQIKIESHGLEPLPQPTEVQEVPKVSMSSALPEWLQSATHVSPASTVPFQSLPINENAAFSLQGKGYEIAFAIQAAVLPMLLPGPQHYSGDICISAATGSGKTLAYTLPMVEILREKPVTKLRGLIVVPTRELVNQVKETFDLCSGGSGLKIGAAMGSKTFKEEQALLVEKGQKYDPEAYRAEQEKEIDEDEELMDWDFEKRFGPKDGFELLYNHVVEYNSRVDILICTPGRLVEHIQSTTGFTLEHVQWLVIDEADRLLDESFQQWTDVVLPGLEYLPPLDPIQERFSNTFHLRRRREVRKIILSATMTRDISKLTALRLRRPRLVVLQGQAQEKPETQDNMETIEATERIELPTTLQEIGVKVPDTNDKPLYLIRLLESKPEIGSEKASVKRIEPQRSSESENTSLDDSTSQSDSDYGMVLPNDTSTAPQPAPSATHGTLIFTKTNEHATRLARLLSLLRPAWGPQIATLTKSSTSSSGQKALSAFRKRKLSILIASDRASRGLDIPDLKHVINYDMPSSLTSYIHRAGRTARAGKEGKATTLIADNEARWFWNEIARSEKVGRGKGKKVVRVDRKLEVEDEEREMYQEALEKLGEETQRKRE</sequence>
<dbReference type="Proteomes" id="UP001276659">
    <property type="component" value="Unassembled WGS sequence"/>
</dbReference>
<evidence type="ECO:0000256" key="7">
    <source>
        <dbReference type="RuleBase" id="RU365068"/>
    </source>
</evidence>
<name>A0AAD9ZGQ2_9LECA</name>
<keyword evidence="5 7" id="KW-0694">RNA-binding</keyword>
<protein>
    <recommendedName>
        <fullName evidence="7">ATP-dependent RNA helicase</fullName>
        <ecNumber evidence="7">3.6.4.13</ecNumber>
    </recommendedName>
</protein>
<comment type="function">
    <text evidence="7">RNA helicase.</text>
</comment>
<dbReference type="EC" id="3.6.4.13" evidence="7"/>
<dbReference type="GO" id="GO:0003723">
    <property type="term" value="F:RNA binding"/>
    <property type="evidence" value="ECO:0007669"/>
    <property type="project" value="UniProtKB-UniRule"/>
</dbReference>
<dbReference type="SUPFAM" id="SSF52540">
    <property type="entry name" value="P-loop containing nucleoside triphosphate hydrolases"/>
    <property type="match status" value="1"/>
</dbReference>
<keyword evidence="3 6" id="KW-0347">Helicase</keyword>
<keyword evidence="12" id="KW-1185">Reference proteome</keyword>
<gene>
    <name evidence="11" type="ORF">OEA41_000575</name>
</gene>
<evidence type="ECO:0000259" key="9">
    <source>
        <dbReference type="PROSITE" id="PS51192"/>
    </source>
</evidence>
<evidence type="ECO:0000256" key="8">
    <source>
        <dbReference type="SAM" id="MobiDB-lite"/>
    </source>
</evidence>
<dbReference type="EMBL" id="JASNWA010000003">
    <property type="protein sequence ID" value="KAK3178440.1"/>
    <property type="molecule type" value="Genomic_DNA"/>
</dbReference>